<keyword evidence="8 16" id="KW-0274">FAD</keyword>
<dbReference type="InterPro" id="IPR011281">
    <property type="entry name" value="Succ_DH_flav_su_fwd"/>
</dbReference>
<dbReference type="GO" id="GO:0050660">
    <property type="term" value="F:flavin adenine dinucleotide binding"/>
    <property type="evidence" value="ECO:0007669"/>
    <property type="project" value="UniProtKB-UniRule"/>
</dbReference>
<dbReference type="NCBIfam" id="TIGR01816">
    <property type="entry name" value="sdhA_forward"/>
    <property type="match status" value="1"/>
</dbReference>
<dbReference type="PROSITE" id="PS00504">
    <property type="entry name" value="FRD_SDH_FAD_BINDING"/>
    <property type="match status" value="1"/>
</dbReference>
<feature type="binding site" evidence="16">
    <location>
        <position position="247"/>
    </location>
    <ligand>
        <name>FAD</name>
        <dbReference type="ChEBI" id="CHEBI:57692"/>
    </ligand>
</feature>
<comment type="caution">
    <text evidence="22">The sequence shown here is derived from an EMBL/GenBank/DDBJ whole genome shotgun (WGS) entry which is preliminary data.</text>
</comment>
<dbReference type="PIRSF" id="PIRSF000171">
    <property type="entry name" value="SDHA_APRA_LASPO"/>
    <property type="match status" value="1"/>
</dbReference>
<gene>
    <name evidence="22" type="primary">sdhA</name>
    <name evidence="22" type="ORF">GCM10011588_44280</name>
</gene>
<evidence type="ECO:0000256" key="7">
    <source>
        <dbReference type="ARBA" id="ARBA00022630"/>
    </source>
</evidence>
<sequence length="609" mass="67482">MSERSERTDAAGESSERTSGSVESRPVQEHRYDVVIVGAGGAGMRAAIEAGPRARTAVLTKLYPTRSHTGAAQGGMCAALANVEEDNWEWHTFDTVKGGDYLVDQDAAEIMAKEAIDAVLDLEKMGLPFNRTPEGKIDQRRFGGHTRDHGKAPVRRACYAADRTGHMILQTLYQNCVKHDVEFYNEFYVLDLVLTDTDRGQVATGVVAYELSTGELHVFHAKSIVFATGGSGRMYKTTSNAHTLTGDGMAIVFRKGLPLEDMEFHQFHPTGLAGLGILISEAVRGEGGILRNADGERFMERYAPTIKDLAPRDIVARSMVLEVLEGRGAGPNKDYVYIDVTHLGEDVLEEKLPDITEFARTYLGVDPVKELVPVFPTCHYVMGGIPTRIEGEVLKNNTDIVPGLYAAGECACVSVHGANRLGTNSLLDINVFGRRAGIAAAEYAHRAEFVEMPEQPAQMVQDWLTLILSDHGNERVADIRTELQRSMDNNASVFRTEDTLKQALTDIHALKERYARITVQDKGKRYNSDLLEAVELGFLLELAEVTVVGALNRKESRGGHAREDYPDRDDVNFMRHTMAYKEGADLLSDIRLDFKPVVQTRYEPMERKY</sequence>
<dbReference type="GO" id="GO:0033765">
    <property type="term" value="F:steroid dehydrogenase activity, acting on the CH-CH group of donors"/>
    <property type="evidence" value="ECO:0007669"/>
    <property type="project" value="UniProtKB-ARBA"/>
</dbReference>
<evidence type="ECO:0000313" key="22">
    <source>
        <dbReference type="EMBL" id="GGL24592.1"/>
    </source>
</evidence>
<feature type="binding site" evidence="15">
    <location>
        <position position="420"/>
    </location>
    <ligand>
        <name>substrate</name>
    </ligand>
</feature>
<protein>
    <recommendedName>
        <fullName evidence="5 13">Succinate dehydrogenase flavoprotein subunit</fullName>
        <ecNumber evidence="4 18">1.3.5.1</ecNumber>
    </recommendedName>
</protein>
<dbReference type="InterPro" id="IPR003953">
    <property type="entry name" value="FAD-dep_OxRdtase_2_FAD-bd"/>
</dbReference>
<feature type="active site" description="Proton acceptor" evidence="14">
    <location>
        <position position="312"/>
    </location>
</feature>
<dbReference type="Gene3D" id="4.10.80.40">
    <property type="entry name" value="succinate dehydrogenase protein domain"/>
    <property type="match status" value="1"/>
</dbReference>
<dbReference type="InterPro" id="IPR030664">
    <property type="entry name" value="SdhA/FrdA/AprA"/>
</dbReference>
<evidence type="ECO:0000256" key="18">
    <source>
        <dbReference type="RuleBase" id="RU362051"/>
    </source>
</evidence>
<evidence type="ECO:0000256" key="13">
    <source>
        <dbReference type="NCBIfam" id="TIGR01816"/>
    </source>
</evidence>
<comment type="similarity">
    <text evidence="3 18">Belongs to the FAD-dependent oxidoreductase 2 family. FRD/SDH subfamily.</text>
</comment>
<feature type="binding site" evidence="16">
    <location>
        <begin position="425"/>
        <end position="426"/>
    </location>
    <ligand>
        <name>FAD</name>
        <dbReference type="ChEBI" id="CHEBI:57692"/>
    </ligand>
</feature>
<dbReference type="GO" id="GO:0009061">
    <property type="term" value="P:anaerobic respiration"/>
    <property type="evidence" value="ECO:0007669"/>
    <property type="project" value="TreeGrafter"/>
</dbReference>
<feature type="modified residue" description="Tele-8alpha-FAD histidine" evidence="17">
    <location>
        <position position="68"/>
    </location>
</feature>
<dbReference type="NCBIfam" id="TIGR01812">
    <property type="entry name" value="sdhA_frdA_Gneg"/>
    <property type="match status" value="1"/>
</dbReference>
<reference evidence="22" key="1">
    <citation type="journal article" date="2014" name="Int. J. Syst. Evol. Microbiol.">
        <title>Complete genome sequence of Corynebacterium casei LMG S-19264T (=DSM 44701T), isolated from a smear-ripened cheese.</title>
        <authorList>
            <consortium name="US DOE Joint Genome Institute (JGI-PGF)"/>
            <person name="Walter F."/>
            <person name="Albersmeier A."/>
            <person name="Kalinowski J."/>
            <person name="Ruckert C."/>
        </authorList>
    </citation>
    <scope>NUCLEOTIDE SEQUENCE</scope>
    <source>
        <strain evidence="22">CGMCC 4.3508</strain>
    </source>
</reference>
<dbReference type="Gene3D" id="3.90.700.10">
    <property type="entry name" value="Succinate dehydrogenase/fumarate reductase flavoprotein, catalytic domain"/>
    <property type="match status" value="1"/>
</dbReference>
<evidence type="ECO:0000313" key="23">
    <source>
        <dbReference type="Proteomes" id="UP000638263"/>
    </source>
</evidence>
<dbReference type="GO" id="GO:0009055">
    <property type="term" value="F:electron transfer activity"/>
    <property type="evidence" value="ECO:0007669"/>
    <property type="project" value="TreeGrafter"/>
</dbReference>
<feature type="binding site" evidence="16">
    <location>
        <begin position="60"/>
        <end position="75"/>
    </location>
    <ligand>
        <name>FAD</name>
        <dbReference type="ChEBI" id="CHEBI:57692"/>
    </ligand>
</feature>
<dbReference type="SUPFAM" id="SSF46977">
    <property type="entry name" value="Succinate dehydrogenase/fumarate reductase flavoprotein C-terminal domain"/>
    <property type="match status" value="1"/>
</dbReference>
<dbReference type="AlphaFoldDB" id="A0A917RSH5"/>
<dbReference type="FunFam" id="3.90.700.10:FF:000001">
    <property type="entry name" value="Mitochondrial succinate dehydrogenase flavoprotein subunit"/>
    <property type="match status" value="1"/>
</dbReference>
<keyword evidence="23" id="KW-1185">Reference proteome</keyword>
<dbReference type="InterPro" id="IPR003952">
    <property type="entry name" value="FRD_SDH_FAD_BS"/>
</dbReference>
<feature type="compositionally biased region" description="Basic and acidic residues" evidence="19">
    <location>
        <begin position="1"/>
        <end position="16"/>
    </location>
</feature>
<keyword evidence="6 18" id="KW-0813">Transport</keyword>
<evidence type="ECO:0000256" key="6">
    <source>
        <dbReference type="ARBA" id="ARBA00022448"/>
    </source>
</evidence>
<keyword evidence="9 18" id="KW-0249">Electron transport</keyword>
<dbReference type="Gene3D" id="1.20.58.100">
    <property type="entry name" value="Fumarate reductase/succinate dehydrogenase flavoprotein-like, C-terminal domain"/>
    <property type="match status" value="1"/>
</dbReference>
<evidence type="ECO:0000256" key="16">
    <source>
        <dbReference type="PIRSR" id="PIRSR611281-3"/>
    </source>
</evidence>
<evidence type="ECO:0000259" key="21">
    <source>
        <dbReference type="Pfam" id="PF02910"/>
    </source>
</evidence>
<keyword evidence="10 18" id="KW-0560">Oxidoreductase</keyword>
<comment type="subcellular location">
    <subcellularLocation>
        <location evidence="1">Membrane</location>
        <topology evidence="1">Peripheral membrane protein</topology>
    </subcellularLocation>
</comment>
<dbReference type="PANTHER" id="PTHR11632:SF51">
    <property type="entry name" value="SUCCINATE DEHYDROGENASE [UBIQUINONE] FLAVOPROTEIN SUBUNIT, MITOCHONDRIAL"/>
    <property type="match status" value="1"/>
</dbReference>
<evidence type="ECO:0000256" key="4">
    <source>
        <dbReference type="ARBA" id="ARBA00012792"/>
    </source>
</evidence>
<evidence type="ECO:0000256" key="2">
    <source>
        <dbReference type="ARBA" id="ARBA00004894"/>
    </source>
</evidence>
<evidence type="ECO:0000256" key="11">
    <source>
        <dbReference type="ARBA" id="ARBA00023136"/>
    </source>
</evidence>
<evidence type="ECO:0000259" key="20">
    <source>
        <dbReference type="Pfam" id="PF00890"/>
    </source>
</evidence>
<feature type="binding site" evidence="15">
    <location>
        <position position="280"/>
    </location>
    <ligand>
        <name>substrate</name>
    </ligand>
</feature>
<evidence type="ECO:0000256" key="1">
    <source>
        <dbReference type="ARBA" id="ARBA00004170"/>
    </source>
</evidence>
<name>A0A917RSH5_9NOCA</name>
<comment type="pathway">
    <text evidence="2 18">Carbohydrate metabolism; tricarboxylic acid cycle; fumarate from succinate (bacterial route): step 1/1.</text>
</comment>
<feature type="domain" description="Fumarate reductase/succinate dehydrogenase flavoprotein-like C-terminal" evidence="21">
    <location>
        <begin position="480"/>
        <end position="609"/>
    </location>
</feature>
<dbReference type="RefSeq" id="WP_189094427.1">
    <property type="nucleotide sequence ID" value="NZ_BMMH01000009.1"/>
</dbReference>
<feature type="binding site" evidence="15">
    <location>
        <position position="268"/>
    </location>
    <ligand>
        <name>substrate</name>
    </ligand>
</feature>
<keyword evidence="7 16" id="KW-0285">Flavoprotein</keyword>
<dbReference type="PANTHER" id="PTHR11632">
    <property type="entry name" value="SUCCINATE DEHYDROGENASE 2 FLAVOPROTEIN SUBUNIT"/>
    <property type="match status" value="1"/>
</dbReference>
<dbReference type="FunFam" id="1.20.58.100:FF:000001">
    <property type="entry name" value="Succinate dehydrogenase flavoprotein subunit (SdhA)"/>
    <property type="match status" value="1"/>
</dbReference>
<dbReference type="FunFam" id="3.50.50.60:FF:000016">
    <property type="entry name" value="Succinate dehydrogenase flavoprotein subunit"/>
    <property type="match status" value="1"/>
</dbReference>
<dbReference type="InterPro" id="IPR015939">
    <property type="entry name" value="Fum_Rdtase/Succ_DH_flav-like_C"/>
</dbReference>
<dbReference type="InterPro" id="IPR027477">
    <property type="entry name" value="Succ_DH/fumarate_Rdtase_cat_sf"/>
</dbReference>
<evidence type="ECO:0000256" key="8">
    <source>
        <dbReference type="ARBA" id="ARBA00022827"/>
    </source>
</evidence>
<evidence type="ECO:0000256" key="5">
    <source>
        <dbReference type="ARBA" id="ARBA00019965"/>
    </source>
</evidence>
<comment type="cofactor">
    <cofactor evidence="16">
        <name>FAD</name>
        <dbReference type="ChEBI" id="CHEBI:57692"/>
    </cofactor>
    <text evidence="16">Flavinylated by SdhE, about 5% flavinylation occurs in the absence of SdhE.</text>
</comment>
<evidence type="ECO:0000256" key="19">
    <source>
        <dbReference type="SAM" id="MobiDB-lite"/>
    </source>
</evidence>
<feature type="binding site" evidence="16">
    <location>
        <position position="409"/>
    </location>
    <ligand>
        <name>FAD</name>
        <dbReference type="ChEBI" id="CHEBI:57692"/>
    </ligand>
</feature>
<dbReference type="Gene3D" id="3.50.50.60">
    <property type="entry name" value="FAD/NAD(P)-binding domain"/>
    <property type="match status" value="1"/>
</dbReference>
<feature type="binding site" evidence="15">
    <location>
        <position position="379"/>
    </location>
    <ligand>
        <name>substrate</name>
    </ligand>
</feature>
<dbReference type="EMBL" id="BMMH01000009">
    <property type="protein sequence ID" value="GGL24592.1"/>
    <property type="molecule type" value="Genomic_DNA"/>
</dbReference>
<evidence type="ECO:0000256" key="15">
    <source>
        <dbReference type="PIRSR" id="PIRSR611281-2"/>
    </source>
</evidence>
<keyword evidence="11 18" id="KW-0472">Membrane</keyword>
<dbReference type="SUPFAM" id="SSF51905">
    <property type="entry name" value="FAD/NAD(P)-binding domain"/>
    <property type="match status" value="1"/>
</dbReference>
<dbReference type="Pfam" id="PF02910">
    <property type="entry name" value="Succ_DH_flav_C"/>
    <property type="match status" value="1"/>
</dbReference>
<evidence type="ECO:0000256" key="10">
    <source>
        <dbReference type="ARBA" id="ARBA00023002"/>
    </source>
</evidence>
<dbReference type="Proteomes" id="UP000638263">
    <property type="component" value="Unassembled WGS sequence"/>
</dbReference>
<comment type="catalytic activity">
    <reaction evidence="12 18">
        <text>a quinone + succinate = fumarate + a quinol</text>
        <dbReference type="Rhea" id="RHEA:40523"/>
        <dbReference type="ChEBI" id="CHEBI:24646"/>
        <dbReference type="ChEBI" id="CHEBI:29806"/>
        <dbReference type="ChEBI" id="CHEBI:30031"/>
        <dbReference type="ChEBI" id="CHEBI:132124"/>
        <dbReference type="EC" id="1.3.5.1"/>
    </reaction>
</comment>
<feature type="binding site" evidence="16">
    <location>
        <begin position="38"/>
        <end position="43"/>
    </location>
    <ligand>
        <name>FAD</name>
        <dbReference type="ChEBI" id="CHEBI:57692"/>
    </ligand>
</feature>
<feature type="domain" description="FAD-dependent oxidoreductase 2 FAD-binding" evidence="20">
    <location>
        <begin position="33"/>
        <end position="426"/>
    </location>
</feature>
<dbReference type="GO" id="GO:0005886">
    <property type="term" value="C:plasma membrane"/>
    <property type="evidence" value="ECO:0007669"/>
    <property type="project" value="TreeGrafter"/>
</dbReference>
<dbReference type="EC" id="1.3.5.1" evidence="4 18"/>
<accession>A0A917RSH5</accession>
<dbReference type="InterPro" id="IPR014006">
    <property type="entry name" value="Succ_Dhase_FrdA_Gneg"/>
</dbReference>
<dbReference type="InterPro" id="IPR036188">
    <property type="entry name" value="FAD/NAD-bd_sf"/>
</dbReference>
<dbReference type="GO" id="GO:0006099">
    <property type="term" value="P:tricarboxylic acid cycle"/>
    <property type="evidence" value="ECO:0007669"/>
    <property type="project" value="UniProtKB-UniRule"/>
</dbReference>
<dbReference type="FunFam" id="4.10.80.40:FF:000005">
    <property type="entry name" value="Succinate dehydrogenase flavoprotein subunit"/>
    <property type="match status" value="1"/>
</dbReference>
<evidence type="ECO:0000256" key="14">
    <source>
        <dbReference type="PIRSR" id="PIRSR000171-1"/>
    </source>
</evidence>
<proteinExistence type="inferred from homology"/>
<dbReference type="SUPFAM" id="SSF56425">
    <property type="entry name" value="Succinate dehydrogenase/fumarate reductase flavoprotein, catalytic domain"/>
    <property type="match status" value="1"/>
</dbReference>
<evidence type="ECO:0000256" key="3">
    <source>
        <dbReference type="ARBA" id="ARBA00008040"/>
    </source>
</evidence>
<dbReference type="PRINTS" id="PR00411">
    <property type="entry name" value="PNDRDTASEI"/>
</dbReference>
<evidence type="ECO:0000256" key="9">
    <source>
        <dbReference type="ARBA" id="ARBA00022982"/>
    </source>
</evidence>
<dbReference type="GO" id="GO:0008177">
    <property type="term" value="F:succinate dehydrogenase (quinone) activity"/>
    <property type="evidence" value="ECO:0007669"/>
    <property type="project" value="UniProtKB-EC"/>
</dbReference>
<reference evidence="22" key="2">
    <citation type="submission" date="2020-09" db="EMBL/GenBank/DDBJ databases">
        <authorList>
            <person name="Sun Q."/>
            <person name="Zhou Y."/>
        </authorList>
    </citation>
    <scope>NUCLEOTIDE SEQUENCE</scope>
    <source>
        <strain evidence="22">CGMCC 4.3508</strain>
    </source>
</reference>
<dbReference type="Pfam" id="PF00890">
    <property type="entry name" value="FAD_binding_2"/>
    <property type="match status" value="1"/>
</dbReference>
<evidence type="ECO:0000256" key="17">
    <source>
        <dbReference type="PIRSR" id="PIRSR611281-4"/>
    </source>
</evidence>
<dbReference type="GO" id="GO:0022900">
    <property type="term" value="P:electron transport chain"/>
    <property type="evidence" value="ECO:0007669"/>
    <property type="project" value="UniProtKB-UniRule"/>
</dbReference>
<organism evidence="22 23">
    <name type="scientific">Nocardia jinanensis</name>
    <dbReference type="NCBI Taxonomy" id="382504"/>
    <lineage>
        <taxon>Bacteria</taxon>
        <taxon>Bacillati</taxon>
        <taxon>Actinomycetota</taxon>
        <taxon>Actinomycetes</taxon>
        <taxon>Mycobacteriales</taxon>
        <taxon>Nocardiaceae</taxon>
        <taxon>Nocardia</taxon>
    </lineage>
</organism>
<dbReference type="InterPro" id="IPR037099">
    <property type="entry name" value="Fum_R/Succ_DH_flav-like_C_sf"/>
</dbReference>
<evidence type="ECO:0000256" key="12">
    <source>
        <dbReference type="ARBA" id="ARBA00049220"/>
    </source>
</evidence>
<keyword evidence="18" id="KW-0816">Tricarboxylic acid cycle</keyword>
<feature type="region of interest" description="Disordered" evidence="19">
    <location>
        <begin position="1"/>
        <end position="27"/>
    </location>
</feature>